<evidence type="ECO:0000256" key="3">
    <source>
        <dbReference type="ARBA" id="ARBA00022737"/>
    </source>
</evidence>
<evidence type="ECO:0000256" key="2">
    <source>
        <dbReference type="ARBA" id="ARBA00022723"/>
    </source>
</evidence>
<dbReference type="Gene3D" id="3.30.160.60">
    <property type="entry name" value="Classic Zinc Finger"/>
    <property type="match status" value="3"/>
</dbReference>
<dbReference type="OrthoDB" id="3533395at2759"/>
<protein>
    <recommendedName>
        <fullName evidence="9">C2H2-type domain-containing protein</fullName>
    </recommendedName>
</protein>
<dbReference type="GO" id="GO:0008270">
    <property type="term" value="F:zinc ion binding"/>
    <property type="evidence" value="ECO:0007669"/>
    <property type="project" value="UniProtKB-KW"/>
</dbReference>
<dbReference type="FunFam" id="3.30.160.60:FF:000446">
    <property type="entry name" value="Zinc finger protein"/>
    <property type="match status" value="1"/>
</dbReference>
<keyword evidence="7" id="KW-0539">Nucleus</keyword>
<dbReference type="Proteomes" id="UP000792457">
    <property type="component" value="Unassembled WGS sequence"/>
</dbReference>
<dbReference type="GO" id="GO:0003677">
    <property type="term" value="F:DNA binding"/>
    <property type="evidence" value="ECO:0007669"/>
    <property type="project" value="UniProtKB-KW"/>
</dbReference>
<evidence type="ECO:0000256" key="8">
    <source>
        <dbReference type="PROSITE-ProRule" id="PRU00042"/>
    </source>
</evidence>
<evidence type="ECO:0000256" key="4">
    <source>
        <dbReference type="ARBA" id="ARBA00022771"/>
    </source>
</evidence>
<dbReference type="InterPro" id="IPR036236">
    <property type="entry name" value="Znf_C2H2_sf"/>
</dbReference>
<dbReference type="GO" id="GO:0005634">
    <property type="term" value="C:nucleus"/>
    <property type="evidence" value="ECO:0007669"/>
    <property type="project" value="UniProtKB-SubCell"/>
</dbReference>
<dbReference type="InterPro" id="IPR050331">
    <property type="entry name" value="Zinc_finger"/>
</dbReference>
<dbReference type="GO" id="GO:0010468">
    <property type="term" value="P:regulation of gene expression"/>
    <property type="evidence" value="ECO:0007669"/>
    <property type="project" value="TreeGrafter"/>
</dbReference>
<reference evidence="10" key="2">
    <citation type="submission" date="2017-10" db="EMBL/GenBank/DDBJ databases">
        <title>Ladona fulva Genome sequencing and assembly.</title>
        <authorList>
            <person name="Murali S."/>
            <person name="Richards S."/>
            <person name="Bandaranaike D."/>
            <person name="Bellair M."/>
            <person name="Blankenburg K."/>
            <person name="Chao H."/>
            <person name="Dinh H."/>
            <person name="Doddapaneni H."/>
            <person name="Dugan-Rocha S."/>
            <person name="Elkadiri S."/>
            <person name="Gnanaolivu R."/>
            <person name="Hernandez B."/>
            <person name="Skinner E."/>
            <person name="Javaid M."/>
            <person name="Lee S."/>
            <person name="Li M."/>
            <person name="Ming W."/>
            <person name="Munidasa M."/>
            <person name="Muniz J."/>
            <person name="Nguyen L."/>
            <person name="Hughes D."/>
            <person name="Osuji N."/>
            <person name="Pu L.-L."/>
            <person name="Puazo M."/>
            <person name="Qu C."/>
            <person name="Quiroz J."/>
            <person name="Raj R."/>
            <person name="Weissenberger G."/>
            <person name="Xin Y."/>
            <person name="Zou X."/>
            <person name="Han Y."/>
            <person name="Worley K."/>
            <person name="Muzny D."/>
            <person name="Gibbs R."/>
        </authorList>
    </citation>
    <scope>NUCLEOTIDE SEQUENCE</scope>
    <source>
        <strain evidence="10">Sampled in the wild</strain>
    </source>
</reference>
<keyword evidence="5" id="KW-0862">Zinc</keyword>
<evidence type="ECO:0000313" key="11">
    <source>
        <dbReference type="Proteomes" id="UP000792457"/>
    </source>
</evidence>
<dbReference type="Pfam" id="PF13912">
    <property type="entry name" value="zf-C2H2_6"/>
    <property type="match status" value="1"/>
</dbReference>
<dbReference type="InterPro" id="IPR013087">
    <property type="entry name" value="Znf_C2H2_type"/>
</dbReference>
<dbReference type="PANTHER" id="PTHR16515">
    <property type="entry name" value="PR DOMAIN ZINC FINGER PROTEIN"/>
    <property type="match status" value="1"/>
</dbReference>
<sequence length="160" mass="18337">MRHCCPICNKAFSRLDHLRTVHMRVHEPWRSAVSKTSEKTFKSSADSDGVNQSKSLGEKCRSNKQENFACEKCSKTFSTKAKLEKHLVLHSGHKAYKCSTCGRSFALASYLSAHRRTHEKQQAYLQCPKCPRRFVSQETLSVSHFCINFNIRLNFTCTSM</sequence>
<dbReference type="PROSITE" id="PS50157">
    <property type="entry name" value="ZINC_FINGER_C2H2_2"/>
    <property type="match status" value="2"/>
</dbReference>
<accession>A0A8K0KCH3</accession>
<keyword evidence="6" id="KW-0238">DNA-binding</keyword>
<feature type="domain" description="C2H2-type" evidence="9">
    <location>
        <begin position="68"/>
        <end position="95"/>
    </location>
</feature>
<proteinExistence type="predicted"/>
<keyword evidence="4 8" id="KW-0863">Zinc-finger</keyword>
<gene>
    <name evidence="10" type="ORF">J437_LFUL012896</name>
</gene>
<dbReference type="EMBL" id="KZ308629">
    <property type="protein sequence ID" value="KAG8232546.1"/>
    <property type="molecule type" value="Genomic_DNA"/>
</dbReference>
<evidence type="ECO:0000256" key="6">
    <source>
        <dbReference type="ARBA" id="ARBA00023125"/>
    </source>
</evidence>
<evidence type="ECO:0000256" key="7">
    <source>
        <dbReference type="ARBA" id="ARBA00023242"/>
    </source>
</evidence>
<evidence type="ECO:0000313" key="10">
    <source>
        <dbReference type="EMBL" id="KAG8232546.1"/>
    </source>
</evidence>
<keyword evidence="11" id="KW-1185">Reference proteome</keyword>
<dbReference type="PANTHER" id="PTHR16515:SF49">
    <property type="entry name" value="GASTRULA ZINC FINGER PROTEIN XLCGF49.1-LIKE-RELATED"/>
    <property type="match status" value="1"/>
</dbReference>
<dbReference type="SMART" id="SM00355">
    <property type="entry name" value="ZnF_C2H2"/>
    <property type="match status" value="4"/>
</dbReference>
<keyword evidence="3" id="KW-0677">Repeat</keyword>
<dbReference type="PROSITE" id="PS00028">
    <property type="entry name" value="ZINC_FINGER_C2H2_1"/>
    <property type="match status" value="2"/>
</dbReference>
<dbReference type="AlphaFoldDB" id="A0A8K0KCH3"/>
<reference evidence="10" key="1">
    <citation type="submission" date="2013-04" db="EMBL/GenBank/DDBJ databases">
        <authorList>
            <person name="Qu J."/>
            <person name="Murali S.C."/>
            <person name="Bandaranaike D."/>
            <person name="Bellair M."/>
            <person name="Blankenburg K."/>
            <person name="Chao H."/>
            <person name="Dinh H."/>
            <person name="Doddapaneni H."/>
            <person name="Downs B."/>
            <person name="Dugan-Rocha S."/>
            <person name="Elkadiri S."/>
            <person name="Gnanaolivu R.D."/>
            <person name="Hernandez B."/>
            <person name="Javaid M."/>
            <person name="Jayaseelan J.C."/>
            <person name="Lee S."/>
            <person name="Li M."/>
            <person name="Ming W."/>
            <person name="Munidasa M."/>
            <person name="Muniz J."/>
            <person name="Nguyen L."/>
            <person name="Ongeri F."/>
            <person name="Osuji N."/>
            <person name="Pu L.-L."/>
            <person name="Puazo M."/>
            <person name="Qu C."/>
            <person name="Quiroz J."/>
            <person name="Raj R."/>
            <person name="Weissenberger G."/>
            <person name="Xin Y."/>
            <person name="Zou X."/>
            <person name="Han Y."/>
            <person name="Richards S."/>
            <person name="Worley K."/>
            <person name="Muzny D."/>
            <person name="Gibbs R."/>
        </authorList>
    </citation>
    <scope>NUCLEOTIDE SEQUENCE</scope>
    <source>
        <strain evidence="10">Sampled in the wild</strain>
    </source>
</reference>
<evidence type="ECO:0000256" key="5">
    <source>
        <dbReference type="ARBA" id="ARBA00022833"/>
    </source>
</evidence>
<name>A0A8K0KCH3_LADFU</name>
<dbReference type="Pfam" id="PF00096">
    <property type="entry name" value="zf-C2H2"/>
    <property type="match status" value="2"/>
</dbReference>
<comment type="subcellular location">
    <subcellularLocation>
        <location evidence="1">Nucleus</location>
    </subcellularLocation>
</comment>
<keyword evidence="2" id="KW-0479">Metal-binding</keyword>
<comment type="caution">
    <text evidence="10">The sequence shown here is derived from an EMBL/GenBank/DDBJ whole genome shotgun (WGS) entry which is preliminary data.</text>
</comment>
<evidence type="ECO:0000259" key="9">
    <source>
        <dbReference type="PROSITE" id="PS50157"/>
    </source>
</evidence>
<dbReference type="SUPFAM" id="SSF57667">
    <property type="entry name" value="beta-beta-alpha zinc fingers"/>
    <property type="match status" value="2"/>
</dbReference>
<feature type="domain" description="C2H2-type" evidence="9">
    <location>
        <begin position="96"/>
        <end position="123"/>
    </location>
</feature>
<organism evidence="10 11">
    <name type="scientific">Ladona fulva</name>
    <name type="common">Scarce chaser dragonfly</name>
    <name type="synonym">Libellula fulva</name>
    <dbReference type="NCBI Taxonomy" id="123851"/>
    <lineage>
        <taxon>Eukaryota</taxon>
        <taxon>Metazoa</taxon>
        <taxon>Ecdysozoa</taxon>
        <taxon>Arthropoda</taxon>
        <taxon>Hexapoda</taxon>
        <taxon>Insecta</taxon>
        <taxon>Pterygota</taxon>
        <taxon>Palaeoptera</taxon>
        <taxon>Odonata</taxon>
        <taxon>Epiprocta</taxon>
        <taxon>Anisoptera</taxon>
        <taxon>Libelluloidea</taxon>
        <taxon>Libellulidae</taxon>
        <taxon>Ladona</taxon>
    </lineage>
</organism>
<evidence type="ECO:0000256" key="1">
    <source>
        <dbReference type="ARBA" id="ARBA00004123"/>
    </source>
</evidence>